<protein>
    <submittedName>
        <fullName evidence="1">Uncharacterized protein</fullName>
    </submittedName>
</protein>
<organism evidence="1">
    <name type="scientific">marine metagenome</name>
    <dbReference type="NCBI Taxonomy" id="408172"/>
    <lineage>
        <taxon>unclassified sequences</taxon>
        <taxon>metagenomes</taxon>
        <taxon>ecological metagenomes</taxon>
    </lineage>
</organism>
<name>A0A382A6Q8_9ZZZZ</name>
<reference evidence="1" key="1">
    <citation type="submission" date="2018-05" db="EMBL/GenBank/DDBJ databases">
        <authorList>
            <person name="Lanie J.A."/>
            <person name="Ng W.-L."/>
            <person name="Kazmierczak K.M."/>
            <person name="Andrzejewski T.M."/>
            <person name="Davidsen T.M."/>
            <person name="Wayne K.J."/>
            <person name="Tettelin H."/>
            <person name="Glass J.I."/>
            <person name="Rusch D."/>
            <person name="Podicherti R."/>
            <person name="Tsui H.-C.T."/>
            <person name="Winkler M.E."/>
        </authorList>
    </citation>
    <scope>NUCLEOTIDE SEQUENCE</scope>
</reference>
<dbReference type="EMBL" id="UINC01024147">
    <property type="protein sequence ID" value="SVA97225.1"/>
    <property type="molecule type" value="Genomic_DNA"/>
</dbReference>
<proteinExistence type="predicted"/>
<dbReference type="AlphaFoldDB" id="A0A382A6Q8"/>
<accession>A0A382A6Q8</accession>
<sequence length="82" mass="8726">MADGLHEIDPPTWHELIAQVRPCGALSLVGAVTSPAFVDVRSGGTLYGSRGCAAYPTNPWVGTMMRSTKRVVMSDVGTAYPF</sequence>
<evidence type="ECO:0000313" key="1">
    <source>
        <dbReference type="EMBL" id="SVA97225.1"/>
    </source>
</evidence>
<gene>
    <name evidence="1" type="ORF">METZ01_LOCUS150079</name>
</gene>